<name>A0ABW8LXE5_9ACTN</name>
<dbReference type="InterPro" id="IPR036390">
    <property type="entry name" value="WH_DNA-bd_sf"/>
</dbReference>
<sequence length="377" mass="41117">MAKDDLTPDKLLEQGLATLSSLLGSTWTITPRPEPEGSHGIDVIVEVKAEGDSTYTQLLVELKLSLTPRVVDEVLVPKVGLLRRLSDYTNLMVMAPWVSPKTQQLLRHYGISYLDLTGNISLRVPKPAIVIHTEGATRSPKPLSQEQSKTTLAGPKAGRLVRLLADVHPPYRATQLAQVAGLSLAYVSRLLDTLEDQLLLRRDGRTITDVDWQELLRARATRSGLLRHNSYAGALAPNGVPAVMDDIRALPPARFDGVAVTGSYAAHRVAPLSAGGQLMLYVAPRLNVDDLADDLGLLSVRENADVLLLRAPDRAVFDRAVTLDGLQHVALSQLALDCLSGPGRMPAEGEAVLKYMSEHQDQWRNLSLEHLSGKPQF</sequence>
<reference evidence="2 3" key="1">
    <citation type="submission" date="2024-11" db="EMBL/GenBank/DDBJ databases">
        <title>The Natural Products Discovery Center: Release of the First 8490 Sequenced Strains for Exploring Actinobacteria Biosynthetic Diversity.</title>
        <authorList>
            <person name="Kalkreuter E."/>
            <person name="Kautsar S.A."/>
            <person name="Yang D."/>
            <person name="Bader C.D."/>
            <person name="Teijaro C.N."/>
            <person name="Fluegel L."/>
            <person name="Davis C.M."/>
            <person name="Simpson J.R."/>
            <person name="Lauterbach L."/>
            <person name="Steele A.D."/>
            <person name="Gui C."/>
            <person name="Meng S."/>
            <person name="Li G."/>
            <person name="Viehrig K."/>
            <person name="Ye F."/>
            <person name="Su P."/>
            <person name="Kiefer A.F."/>
            <person name="Nichols A."/>
            <person name="Cepeda A.J."/>
            <person name="Yan W."/>
            <person name="Fan B."/>
            <person name="Jiang Y."/>
            <person name="Adhikari A."/>
            <person name="Zheng C.-J."/>
            <person name="Schuster L."/>
            <person name="Cowan T.M."/>
            <person name="Smanski M.J."/>
            <person name="Chevrette M.G."/>
            <person name="De Carvalho L.P.S."/>
            <person name="Shen B."/>
        </authorList>
    </citation>
    <scope>NUCLEOTIDE SEQUENCE [LARGE SCALE GENOMIC DNA]</scope>
    <source>
        <strain evidence="2 3">NPDC020863</strain>
    </source>
</reference>
<dbReference type="Gene3D" id="1.10.10.10">
    <property type="entry name" value="Winged helix-like DNA-binding domain superfamily/Winged helix DNA-binding domain"/>
    <property type="match status" value="1"/>
</dbReference>
<dbReference type="InterPro" id="IPR005471">
    <property type="entry name" value="Tscrpt_reg_IclR_N"/>
</dbReference>
<protein>
    <submittedName>
        <fullName evidence="2">Helix-turn-helix domain-containing protein</fullName>
    </submittedName>
</protein>
<proteinExistence type="predicted"/>
<comment type="caution">
    <text evidence="2">The sequence shown here is derived from an EMBL/GenBank/DDBJ whole genome shotgun (WGS) entry which is preliminary data.</text>
</comment>
<dbReference type="SUPFAM" id="SSF46785">
    <property type="entry name" value="Winged helix' DNA-binding domain"/>
    <property type="match status" value="1"/>
</dbReference>
<evidence type="ECO:0000313" key="2">
    <source>
        <dbReference type="EMBL" id="MFK4270599.1"/>
    </source>
</evidence>
<accession>A0ABW8LXE5</accession>
<organism evidence="2 3">
    <name type="scientific">Streptomyces milbemycinicus</name>
    <dbReference type="NCBI Taxonomy" id="476552"/>
    <lineage>
        <taxon>Bacteria</taxon>
        <taxon>Bacillati</taxon>
        <taxon>Actinomycetota</taxon>
        <taxon>Actinomycetes</taxon>
        <taxon>Kitasatosporales</taxon>
        <taxon>Streptomycetaceae</taxon>
        <taxon>Streptomyces</taxon>
    </lineage>
</organism>
<dbReference type="Pfam" id="PF09339">
    <property type="entry name" value="HTH_IclR"/>
    <property type="match status" value="1"/>
</dbReference>
<evidence type="ECO:0000313" key="3">
    <source>
        <dbReference type="Proteomes" id="UP001620295"/>
    </source>
</evidence>
<dbReference type="RefSeq" id="WP_404748088.1">
    <property type="nucleotide sequence ID" value="NZ_JBJDQH010000014.1"/>
</dbReference>
<evidence type="ECO:0000259" key="1">
    <source>
        <dbReference type="Pfam" id="PF09339"/>
    </source>
</evidence>
<dbReference type="EMBL" id="JBJDQH010000014">
    <property type="protein sequence ID" value="MFK4270599.1"/>
    <property type="molecule type" value="Genomic_DNA"/>
</dbReference>
<gene>
    <name evidence="2" type="ORF">ACI2L5_37575</name>
</gene>
<dbReference type="InterPro" id="IPR036388">
    <property type="entry name" value="WH-like_DNA-bd_sf"/>
</dbReference>
<feature type="domain" description="HTH iclR-type" evidence="1">
    <location>
        <begin position="156"/>
        <end position="204"/>
    </location>
</feature>
<keyword evidence="3" id="KW-1185">Reference proteome</keyword>
<dbReference type="Proteomes" id="UP001620295">
    <property type="component" value="Unassembled WGS sequence"/>
</dbReference>